<comment type="caution">
    <text evidence="2">The sequence shown here is derived from an EMBL/GenBank/DDBJ whole genome shotgun (WGS) entry which is preliminary data.</text>
</comment>
<name>A0AAV0AYF0_PHAPC</name>
<dbReference type="Proteomes" id="UP001153365">
    <property type="component" value="Unassembled WGS sequence"/>
</dbReference>
<gene>
    <name evidence="2" type="ORF">PPACK8108_LOCUS10170</name>
</gene>
<feature type="region of interest" description="Disordered" evidence="1">
    <location>
        <begin position="224"/>
        <end position="247"/>
    </location>
</feature>
<feature type="region of interest" description="Disordered" evidence="1">
    <location>
        <begin position="399"/>
        <end position="434"/>
    </location>
</feature>
<sequence length="879" mass="96888">MPLFHCRHTSEQDPNPCQCPIWEEDNDTSSSTLCDTCGHRAEWHLAPVDLNMELLKPGLERCKASLNSSQPCTCPIWIPADTSLNGSGCLLCGHKKGWHHSKVSDSSQLSTIQRPIKTTDQEKRVSLLSRTLSSTTEASSLRSRVSSVSSWEIGSEKNSSHRRFSTGEDLSASMSSCYPNVPYQGAIQNPSKVSRDFTMSKIYVSPINMAAEHMRFILQGLNEDEDEDDGTAASLDPSPPLMNFEDKDPVEIRKVEESGDRECCTTSSAPPLTTYIPNDSKKESVEVCEKRSSIVLGALPRFDILSAATESWNRAGNEQAGIISLTPPVKSSNLSRNPSLCQTTLSYSSTGSITNPLFKALHRDDEDSCGDDLSERLSEKCQTQSSVLPVLTKTTSITQVDQKSQSVPEVEEESRLPRDQEVVSESNDCSMEDSKPFQQIREMIPGSSSVLPISVSSTSTQISSSEPLMENNSQDGKNSNDKRDASKDLSNSFDARPDASFERFEVKNKSLVLLVSPPLSTTVFSPGDMITVIVRLKSSKYSAKTSTVDFESQLSKWRSINFQLQGLIAKTGTLDDKTSHEIVNVSRIVYNSSSTTQPISQTDWRFELQIPTHVNCGCGPGSLPLPDSCSNSVGHVRYFISLKGKKRPCLITNTSESIHVELKLKGDKTQNINQLATSKTSTRSQPTWNVLTGTEKAVVIRTMMTYNVEFLSADSLKIPYQLELFLSPDSEINESTLIKISNVAKITIQPVKDLSDLDLISSSTEFRVRHVRSEPKLVRSSNKSNNTLSWAISGHLILEDLPSLIDFLYSSSHCPNARLSSLSLASTHSKGPIGFQWILKASVETVLLSKPINIYSPLSELQSTCSVRLMGHSLPLMMR</sequence>
<proteinExistence type="predicted"/>
<evidence type="ECO:0000313" key="3">
    <source>
        <dbReference type="Proteomes" id="UP001153365"/>
    </source>
</evidence>
<feature type="compositionally biased region" description="Basic and acidic residues" evidence="1">
    <location>
        <begin position="478"/>
        <end position="487"/>
    </location>
</feature>
<keyword evidence="3" id="KW-1185">Reference proteome</keyword>
<accession>A0AAV0AYF0</accession>
<reference evidence="2" key="1">
    <citation type="submission" date="2022-06" db="EMBL/GenBank/DDBJ databases">
        <authorList>
            <consortium name="SYNGENTA / RWTH Aachen University"/>
        </authorList>
    </citation>
    <scope>NUCLEOTIDE SEQUENCE</scope>
</reference>
<protein>
    <submittedName>
        <fullName evidence="2">Expressed protein</fullName>
    </submittedName>
</protein>
<organism evidence="2 3">
    <name type="scientific">Phakopsora pachyrhizi</name>
    <name type="common">Asian soybean rust disease fungus</name>
    <dbReference type="NCBI Taxonomy" id="170000"/>
    <lineage>
        <taxon>Eukaryota</taxon>
        <taxon>Fungi</taxon>
        <taxon>Dikarya</taxon>
        <taxon>Basidiomycota</taxon>
        <taxon>Pucciniomycotina</taxon>
        <taxon>Pucciniomycetes</taxon>
        <taxon>Pucciniales</taxon>
        <taxon>Phakopsoraceae</taxon>
        <taxon>Phakopsora</taxon>
    </lineage>
</organism>
<feature type="compositionally biased region" description="Low complexity" evidence="1">
    <location>
        <begin position="448"/>
        <end position="465"/>
    </location>
</feature>
<evidence type="ECO:0000256" key="1">
    <source>
        <dbReference type="SAM" id="MobiDB-lite"/>
    </source>
</evidence>
<evidence type="ECO:0000313" key="2">
    <source>
        <dbReference type="EMBL" id="CAH7675195.1"/>
    </source>
</evidence>
<dbReference type="EMBL" id="CALTRL010002270">
    <property type="protein sequence ID" value="CAH7675195.1"/>
    <property type="molecule type" value="Genomic_DNA"/>
</dbReference>
<dbReference type="AlphaFoldDB" id="A0AAV0AYF0"/>
<feature type="region of interest" description="Disordered" evidence="1">
    <location>
        <begin position="448"/>
        <end position="494"/>
    </location>
</feature>